<dbReference type="AlphaFoldDB" id="Q1IKZ7"/>
<dbReference type="eggNOG" id="COG0849">
    <property type="taxonomic scope" value="Bacteria"/>
</dbReference>
<comment type="function">
    <text evidence="5 6">Cell division protein that is involved in the assembly of the Z ring. May serve as a membrane anchor for the Z ring.</text>
</comment>
<dbReference type="NCBIfam" id="TIGR01174">
    <property type="entry name" value="ftsA"/>
    <property type="match status" value="1"/>
</dbReference>
<dbReference type="Gene3D" id="3.30.1490.110">
    <property type="match status" value="1"/>
</dbReference>
<dbReference type="GO" id="GO:0032153">
    <property type="term" value="C:cell division site"/>
    <property type="evidence" value="ECO:0007669"/>
    <property type="project" value="UniProtKB-UniRule"/>
</dbReference>
<dbReference type="GO" id="GO:0009898">
    <property type="term" value="C:cytoplasmic side of plasma membrane"/>
    <property type="evidence" value="ECO:0007669"/>
    <property type="project" value="UniProtKB-UniRule"/>
</dbReference>
<evidence type="ECO:0000256" key="2">
    <source>
        <dbReference type="ARBA" id="ARBA00022618"/>
    </source>
</evidence>
<organism evidence="8 9">
    <name type="scientific">Koribacter versatilis (strain Ellin345)</name>
    <dbReference type="NCBI Taxonomy" id="204669"/>
    <lineage>
        <taxon>Bacteria</taxon>
        <taxon>Pseudomonadati</taxon>
        <taxon>Acidobacteriota</taxon>
        <taxon>Terriglobia</taxon>
        <taxon>Terriglobales</taxon>
        <taxon>Candidatus Korobacteraceae</taxon>
        <taxon>Candidatus Korobacter</taxon>
    </lineage>
</organism>
<dbReference type="SUPFAM" id="SSF53067">
    <property type="entry name" value="Actin-like ATPase domain"/>
    <property type="match status" value="2"/>
</dbReference>
<dbReference type="RefSeq" id="WP_011524252.1">
    <property type="nucleotide sequence ID" value="NC_008009.1"/>
</dbReference>
<dbReference type="OrthoDB" id="9768127at2"/>
<sequence>MGKVQENILTVFDVGSAKTCVLVLDVNDHGFQYRGHGVRESRGTRKGQIVDLEKATAAIQKAVEEAESIAQVPIERGIVGVAGPHIRGINSQGGIALGPRAREVTREDVKMAVERARSIPLPGDREVLHLLPQEFMIDEQNGVHDPAGMMARSLEVRVHVVTAAQSSTQNVVTAMNRAGIHIDDVVFEPLACADSVLRTDEREVGVVLADIGAGSTDVIVYYEGAVVHTAVIPVGGDHFTNDIAIGLPTPLSEAEKIKKQFGCAVVTRIPEPNEVEVPSVGDRPSRLIQQRFLGEILQPRAQELFEMLRDNLRQAGVLELCGAGIVMTGGGARMPALMEVAEDLLRRPGRGSLQARLGYPAPIANMPSELAELEFATTIGLAYYAHRTRLQRSQQQDAGLASRLKSLFARREF</sequence>
<accession>Q1IKZ7</accession>
<comment type="subunit">
    <text evidence="5">Self-interacts. Interacts with FtsZ.</text>
</comment>
<keyword evidence="4 5" id="KW-0131">Cell cycle</keyword>
<comment type="subcellular location">
    <subcellularLocation>
        <location evidence="5">Cell inner membrane</location>
        <topology evidence="5">Peripheral membrane protein</topology>
        <orientation evidence="5">Cytoplasmic side</orientation>
    </subcellularLocation>
    <text evidence="5">Localizes to the Z ring in an FtsZ-dependent manner. Targeted to the membrane through a conserved C-terminal amphipathic helix.</text>
</comment>
<dbReference type="InterPro" id="IPR050696">
    <property type="entry name" value="FtsA/MreB"/>
</dbReference>
<reference evidence="8 9" key="1">
    <citation type="journal article" date="2009" name="Appl. Environ. Microbiol.">
        <title>Three genomes from the phylum Acidobacteria provide insight into the lifestyles of these microorganisms in soils.</title>
        <authorList>
            <person name="Ward N.L."/>
            <person name="Challacombe J.F."/>
            <person name="Janssen P.H."/>
            <person name="Henrissat B."/>
            <person name="Coutinho P.M."/>
            <person name="Wu M."/>
            <person name="Xie G."/>
            <person name="Haft D.H."/>
            <person name="Sait M."/>
            <person name="Badger J."/>
            <person name="Barabote R.D."/>
            <person name="Bradley B."/>
            <person name="Brettin T.S."/>
            <person name="Brinkac L.M."/>
            <person name="Bruce D."/>
            <person name="Creasy T."/>
            <person name="Daugherty S.C."/>
            <person name="Davidsen T.M."/>
            <person name="DeBoy R.T."/>
            <person name="Detter J.C."/>
            <person name="Dodson R.J."/>
            <person name="Durkin A.S."/>
            <person name="Ganapathy A."/>
            <person name="Gwinn-Giglio M."/>
            <person name="Han C.S."/>
            <person name="Khouri H."/>
            <person name="Kiss H."/>
            <person name="Kothari S.P."/>
            <person name="Madupu R."/>
            <person name="Nelson K.E."/>
            <person name="Nelson W.C."/>
            <person name="Paulsen I."/>
            <person name="Penn K."/>
            <person name="Ren Q."/>
            <person name="Rosovitz M.J."/>
            <person name="Selengut J.D."/>
            <person name="Shrivastava S."/>
            <person name="Sullivan S.A."/>
            <person name="Tapia R."/>
            <person name="Thompson L.S."/>
            <person name="Watkins K.L."/>
            <person name="Yang Q."/>
            <person name="Yu C."/>
            <person name="Zafar N."/>
            <person name="Zhou L."/>
            <person name="Kuske C.R."/>
        </authorList>
    </citation>
    <scope>NUCLEOTIDE SEQUENCE [LARGE SCALE GENOMIC DNA]</scope>
    <source>
        <strain evidence="8 9">Ellin345</strain>
    </source>
</reference>
<dbReference type="PANTHER" id="PTHR32432:SF4">
    <property type="entry name" value="CELL DIVISION PROTEIN FTSA"/>
    <property type="match status" value="1"/>
</dbReference>
<keyword evidence="2 5" id="KW-0132">Cell division</keyword>
<protein>
    <recommendedName>
        <fullName evidence="5 6">Cell division protein FtsA</fullName>
    </recommendedName>
</protein>
<dbReference type="CDD" id="cd24048">
    <property type="entry name" value="ASKHA_NBD_FtsA"/>
    <property type="match status" value="1"/>
</dbReference>
<keyword evidence="3 5" id="KW-0472">Membrane</keyword>
<evidence type="ECO:0000313" key="9">
    <source>
        <dbReference type="Proteomes" id="UP000002432"/>
    </source>
</evidence>
<dbReference type="Gene3D" id="3.30.420.40">
    <property type="match status" value="2"/>
</dbReference>
<dbReference type="Proteomes" id="UP000002432">
    <property type="component" value="Chromosome"/>
</dbReference>
<evidence type="ECO:0000313" key="8">
    <source>
        <dbReference type="EMBL" id="ABF42453.1"/>
    </source>
</evidence>
<dbReference type="EMBL" id="CP000360">
    <property type="protein sequence ID" value="ABF42453.1"/>
    <property type="molecule type" value="Genomic_DNA"/>
</dbReference>
<dbReference type="PIRSF" id="PIRSF003101">
    <property type="entry name" value="FtsA"/>
    <property type="match status" value="1"/>
</dbReference>
<dbReference type="HOGENOM" id="CLU_037850_3_2_0"/>
<dbReference type="InterPro" id="IPR043129">
    <property type="entry name" value="ATPase_NBD"/>
</dbReference>
<dbReference type="GO" id="GO:0043093">
    <property type="term" value="P:FtsZ-dependent cytokinesis"/>
    <property type="evidence" value="ECO:0007669"/>
    <property type="project" value="UniProtKB-UniRule"/>
</dbReference>
<dbReference type="InterPro" id="IPR020823">
    <property type="entry name" value="Cell_div_FtsA"/>
</dbReference>
<dbReference type="KEGG" id="aba:Acid345_3452"/>
<evidence type="ECO:0000256" key="3">
    <source>
        <dbReference type="ARBA" id="ARBA00023136"/>
    </source>
</evidence>
<evidence type="ECO:0000256" key="1">
    <source>
        <dbReference type="ARBA" id="ARBA00022475"/>
    </source>
</evidence>
<keyword evidence="5" id="KW-0997">Cell inner membrane</keyword>
<comment type="similarity">
    <text evidence="5 6">Belongs to the FtsA/MreB family.</text>
</comment>
<dbReference type="Pfam" id="PF02491">
    <property type="entry name" value="SHS2_FTSA"/>
    <property type="match status" value="1"/>
</dbReference>
<name>Q1IKZ7_KORVE</name>
<evidence type="ECO:0000256" key="4">
    <source>
        <dbReference type="ARBA" id="ARBA00023306"/>
    </source>
</evidence>
<dbReference type="EnsemblBacteria" id="ABF42453">
    <property type="protein sequence ID" value="ABF42453"/>
    <property type="gene ID" value="Acid345_3452"/>
</dbReference>
<keyword evidence="9" id="KW-1185">Reference proteome</keyword>
<proteinExistence type="inferred from homology"/>
<gene>
    <name evidence="5" type="primary">ftsA</name>
    <name evidence="8" type="ordered locus">Acid345_3452</name>
</gene>
<evidence type="ECO:0000256" key="5">
    <source>
        <dbReference type="HAMAP-Rule" id="MF_02033"/>
    </source>
</evidence>
<dbReference type="InterPro" id="IPR003494">
    <property type="entry name" value="SHS2_FtsA"/>
</dbReference>
<feature type="domain" description="SHS2" evidence="7">
    <location>
        <begin position="9"/>
        <end position="196"/>
    </location>
</feature>
<dbReference type="PANTHER" id="PTHR32432">
    <property type="entry name" value="CELL DIVISION PROTEIN FTSA-RELATED"/>
    <property type="match status" value="1"/>
</dbReference>
<keyword evidence="1 5" id="KW-1003">Cell membrane</keyword>
<dbReference type="Pfam" id="PF14450">
    <property type="entry name" value="FtsA"/>
    <property type="match status" value="1"/>
</dbReference>
<evidence type="ECO:0000256" key="6">
    <source>
        <dbReference type="PIRNR" id="PIRNR003101"/>
    </source>
</evidence>
<dbReference type="HAMAP" id="MF_02033">
    <property type="entry name" value="FtsA"/>
    <property type="match status" value="1"/>
</dbReference>
<evidence type="ECO:0000259" key="7">
    <source>
        <dbReference type="SMART" id="SM00842"/>
    </source>
</evidence>
<dbReference type="STRING" id="204669.Acid345_3452"/>
<dbReference type="SMART" id="SM00842">
    <property type="entry name" value="FtsA"/>
    <property type="match status" value="1"/>
</dbReference>